<evidence type="ECO:0000313" key="1">
    <source>
        <dbReference type="EMBL" id="AII98136.1"/>
    </source>
</evidence>
<name>A0A076KUT7_NEPPI</name>
<proteinExistence type="evidence at transcript level"/>
<protein>
    <submittedName>
        <fullName evidence="1">BLTX846</fullName>
    </submittedName>
</protein>
<sequence>MWRSSFYVWKSSISFVSTTGWYFRWCIK</sequence>
<accession>A0A076KUT7</accession>
<dbReference type="AlphaFoldDB" id="A0A076KUT7"/>
<dbReference type="EMBL" id="KF433815">
    <property type="protein sequence ID" value="AII98136.1"/>
    <property type="molecule type" value="mRNA"/>
</dbReference>
<reference evidence="1" key="1">
    <citation type="submission" date="2013-07" db="EMBL/GenBank/DDBJ databases">
        <title>Nephila pilipes venom gland.</title>
        <authorList>
            <person name="Huo L.J."/>
        </authorList>
    </citation>
    <scope>NUCLEOTIDE SEQUENCE</scope>
    <source>
        <tissue evidence="1">Venom gland</tissue>
    </source>
</reference>
<organism evidence="1">
    <name type="scientific">Nephila pilipes</name>
    <name type="common">Giant wood spider</name>
    <name type="synonym">Nephila maculata</name>
    <dbReference type="NCBI Taxonomy" id="299642"/>
    <lineage>
        <taxon>Eukaryota</taxon>
        <taxon>Metazoa</taxon>
        <taxon>Ecdysozoa</taxon>
        <taxon>Arthropoda</taxon>
        <taxon>Chelicerata</taxon>
        <taxon>Arachnida</taxon>
        <taxon>Araneae</taxon>
        <taxon>Araneomorphae</taxon>
        <taxon>Entelegynae</taxon>
        <taxon>Araneoidea</taxon>
        <taxon>Nephilidae</taxon>
        <taxon>Nephila</taxon>
    </lineage>
</organism>